<accession>A0ACC1NZ35</accession>
<organism evidence="1 2">
    <name type="scientific">Zarea fungicola</name>
    <dbReference type="NCBI Taxonomy" id="93591"/>
    <lineage>
        <taxon>Eukaryota</taxon>
        <taxon>Fungi</taxon>
        <taxon>Dikarya</taxon>
        <taxon>Ascomycota</taxon>
        <taxon>Pezizomycotina</taxon>
        <taxon>Sordariomycetes</taxon>
        <taxon>Hypocreomycetidae</taxon>
        <taxon>Hypocreales</taxon>
        <taxon>Cordycipitaceae</taxon>
        <taxon>Zarea</taxon>
    </lineage>
</organism>
<sequence length="278" mass="30652">MVSVKILGLAALSCSFVAASECKIDTFSFYDDDAYRACENIQREEIHVKPFATAKQIGGGWGVDVWLTLPVNHFHPIIGSQMRDLCHKLIDECGDTAPRDPFNMKRMFKGKIPTDKYGFSGSVHELNDAALSYTRCSILLFSAILITLIPSSASPVSSVIHRSEVSVMLDSMSAFVLLLRWSWNTVIYTFTSRSASKDLLRNLRKGGAPDIIELVTTISLPSSHAGEPDQQTRVGTHVCHFRHGFPGCSTLFERLKPFDTMSAQELCTNCPASAHGGY</sequence>
<keyword evidence="2" id="KW-1185">Reference proteome</keyword>
<reference evidence="1" key="1">
    <citation type="submission" date="2022-08" db="EMBL/GenBank/DDBJ databases">
        <title>Genome Sequence of Lecanicillium fungicola.</title>
        <authorList>
            <person name="Buettner E."/>
        </authorList>
    </citation>
    <scope>NUCLEOTIDE SEQUENCE</scope>
    <source>
        <strain evidence="1">Babe33</strain>
    </source>
</reference>
<name>A0ACC1NZ35_9HYPO</name>
<proteinExistence type="predicted"/>
<evidence type="ECO:0000313" key="1">
    <source>
        <dbReference type="EMBL" id="KAJ2984169.1"/>
    </source>
</evidence>
<gene>
    <name evidence="1" type="ORF">NQ176_g177</name>
</gene>
<dbReference type="EMBL" id="JANJQO010000005">
    <property type="protein sequence ID" value="KAJ2984169.1"/>
    <property type="molecule type" value="Genomic_DNA"/>
</dbReference>
<dbReference type="Proteomes" id="UP001143910">
    <property type="component" value="Unassembled WGS sequence"/>
</dbReference>
<comment type="caution">
    <text evidence="1">The sequence shown here is derived from an EMBL/GenBank/DDBJ whole genome shotgun (WGS) entry which is preliminary data.</text>
</comment>
<protein>
    <submittedName>
        <fullName evidence="1">Uncharacterized protein</fullName>
    </submittedName>
</protein>
<evidence type="ECO:0000313" key="2">
    <source>
        <dbReference type="Proteomes" id="UP001143910"/>
    </source>
</evidence>